<dbReference type="InterPro" id="IPR024757">
    <property type="entry name" value="FtsZ_C"/>
</dbReference>
<gene>
    <name evidence="4 10" type="primary">ftsZ</name>
    <name evidence="10" type="ORF">D7X96_36550</name>
</gene>
<dbReference type="InterPro" id="IPR008280">
    <property type="entry name" value="Tub_FtsZ_C"/>
</dbReference>
<keyword evidence="11" id="KW-1185">Reference proteome</keyword>
<dbReference type="InterPro" id="IPR036525">
    <property type="entry name" value="Tubulin/FtsZ_GTPase_sf"/>
</dbReference>
<comment type="function">
    <text evidence="4 6">Essential cell division protein that forms a contractile ring structure (Z ring) at the future cell division site. The regulation of the ring assembly controls the timing and the location of cell division. One of the functions of the FtsZ ring is to recruit other cell division proteins to the septum to produce a new cell wall between the dividing cells. Binds GTP and shows GTPase activity.</text>
</comment>
<dbReference type="InterPro" id="IPR045061">
    <property type="entry name" value="FtsZ/CetZ"/>
</dbReference>
<comment type="subcellular location">
    <subcellularLocation>
        <location evidence="4">Cytoplasm</location>
    </subcellularLocation>
    <text evidence="4">Assembles at midcell at the inner surface of the cytoplasmic membrane.</text>
</comment>
<dbReference type="RefSeq" id="WP_120552622.1">
    <property type="nucleotide sequence ID" value="NZ_RAWM01000185.1"/>
</dbReference>
<reference evidence="11" key="1">
    <citation type="submission" date="2018-09" db="EMBL/GenBank/DDBJ databases">
        <authorList>
            <person name="Livingstone P.G."/>
            <person name="Whitworth D.E."/>
        </authorList>
    </citation>
    <scope>NUCLEOTIDE SEQUENCE [LARGE SCALE GENOMIC DNA]</scope>
    <source>
        <strain evidence="11">AB047A</strain>
    </source>
</reference>
<feature type="binding site" evidence="4">
    <location>
        <position position="138"/>
    </location>
    <ligand>
        <name>GTP</name>
        <dbReference type="ChEBI" id="CHEBI:37565"/>
    </ligand>
</feature>
<dbReference type="Proteomes" id="UP000282656">
    <property type="component" value="Unassembled WGS sequence"/>
</dbReference>
<keyword evidence="2 4" id="KW-0547">Nucleotide-binding</keyword>
<keyword evidence="4 6" id="KW-0717">Septation</keyword>
<evidence type="ECO:0000259" key="8">
    <source>
        <dbReference type="SMART" id="SM00864"/>
    </source>
</evidence>
<feature type="region of interest" description="Disordered" evidence="7">
    <location>
        <begin position="337"/>
        <end position="378"/>
    </location>
</feature>
<dbReference type="Gene3D" id="3.40.50.1440">
    <property type="entry name" value="Tubulin/FtsZ, GTPase domain"/>
    <property type="match status" value="1"/>
</dbReference>
<keyword evidence="3 4" id="KW-0342">GTP-binding</keyword>
<protein>
    <recommendedName>
        <fullName evidence="4 5">Cell division protein FtsZ</fullName>
    </recommendedName>
</protein>
<dbReference type="SMART" id="SM00864">
    <property type="entry name" value="Tubulin"/>
    <property type="match status" value="1"/>
</dbReference>
<evidence type="ECO:0000259" key="9">
    <source>
        <dbReference type="SMART" id="SM00865"/>
    </source>
</evidence>
<feature type="binding site" evidence="4">
    <location>
        <position position="142"/>
    </location>
    <ligand>
        <name>GTP</name>
        <dbReference type="ChEBI" id="CHEBI:37565"/>
    </ligand>
</feature>
<comment type="caution">
    <text evidence="10">The sequence shown here is derived from an EMBL/GenBank/DDBJ whole genome shotgun (WGS) entry which is preliminary data.</text>
</comment>
<dbReference type="Pfam" id="PF00091">
    <property type="entry name" value="Tubulin"/>
    <property type="match status" value="1"/>
</dbReference>
<name>A0A3A8PQH6_9BACT</name>
<evidence type="ECO:0000256" key="7">
    <source>
        <dbReference type="SAM" id="MobiDB-lite"/>
    </source>
</evidence>
<evidence type="ECO:0000256" key="1">
    <source>
        <dbReference type="ARBA" id="ARBA00009690"/>
    </source>
</evidence>
<dbReference type="GO" id="GO:0005525">
    <property type="term" value="F:GTP binding"/>
    <property type="evidence" value="ECO:0007669"/>
    <property type="project" value="UniProtKB-UniRule"/>
</dbReference>
<dbReference type="HAMAP" id="MF_00909">
    <property type="entry name" value="FtsZ"/>
    <property type="match status" value="1"/>
</dbReference>
<evidence type="ECO:0000313" key="10">
    <source>
        <dbReference type="EMBL" id="RKH58696.1"/>
    </source>
</evidence>
<dbReference type="PANTHER" id="PTHR30314">
    <property type="entry name" value="CELL DIVISION PROTEIN FTSZ-RELATED"/>
    <property type="match status" value="1"/>
</dbReference>
<organism evidence="10 11">
    <name type="scientific">Corallococcus interemptor</name>
    <dbReference type="NCBI Taxonomy" id="2316720"/>
    <lineage>
        <taxon>Bacteria</taxon>
        <taxon>Pseudomonadati</taxon>
        <taxon>Myxococcota</taxon>
        <taxon>Myxococcia</taxon>
        <taxon>Myxococcales</taxon>
        <taxon>Cystobacterineae</taxon>
        <taxon>Myxococcaceae</taxon>
        <taxon>Corallococcus</taxon>
    </lineage>
</organism>
<sequence>MDQFEQNKQAAKIRVVGAGGAGCNAVNTMILSKLDRVDFIAANTDVQALAASKAPTRLQLGQALTKGLGAGANPEMGREAALESRDQIAAVLEGADMVFVTAGMGGGTGTGAAPIIADIAKSLGCLTVGVVTKPFLFEGNKRRKQAEQGIVELKAAVDTLITIPNQRLLSLSNEPMPLLETFKRADEVLLNAVQGISDLIQYHGYINVDFADVKTIMSDKGLALMGTGHACGDRRAITAMQQAISSPLLEDVSIDGATGLLINITGGRDMTLQEVNEALTLVHDSADGEAEIIFGSLIDEQIQDEVKITIIATGFVQRDAPKVRSMAQVVQVPLVGRPSTPPSVLSSPREEVASLVPAKSAPRPAMSSVESPKTSMQSARTAVVKDAALPLDEDQFDIPTFLRRQGQTELP</sequence>
<evidence type="ECO:0000256" key="2">
    <source>
        <dbReference type="ARBA" id="ARBA00022741"/>
    </source>
</evidence>
<dbReference type="InterPro" id="IPR020805">
    <property type="entry name" value="Cell_div_FtsZ_CS"/>
</dbReference>
<dbReference type="PRINTS" id="PR00423">
    <property type="entry name" value="CELLDVISFTSZ"/>
</dbReference>
<keyword evidence="4" id="KW-0963">Cytoplasm</keyword>
<dbReference type="GO" id="GO:0005737">
    <property type="term" value="C:cytoplasm"/>
    <property type="evidence" value="ECO:0007669"/>
    <property type="project" value="UniProtKB-SubCell"/>
</dbReference>
<comment type="similarity">
    <text evidence="1 4 6">Belongs to the FtsZ family.</text>
</comment>
<dbReference type="GO" id="GO:0003924">
    <property type="term" value="F:GTPase activity"/>
    <property type="evidence" value="ECO:0007669"/>
    <property type="project" value="UniProtKB-UniRule"/>
</dbReference>
<evidence type="ECO:0000256" key="6">
    <source>
        <dbReference type="RuleBase" id="RU000631"/>
    </source>
</evidence>
<dbReference type="PROSITE" id="PS01134">
    <property type="entry name" value="FTSZ_1"/>
    <property type="match status" value="1"/>
</dbReference>
<dbReference type="Pfam" id="PF12327">
    <property type="entry name" value="FtsZ_C"/>
    <property type="match status" value="1"/>
</dbReference>
<evidence type="ECO:0000313" key="11">
    <source>
        <dbReference type="Proteomes" id="UP000282656"/>
    </source>
</evidence>
<comment type="subunit">
    <text evidence="4">Homodimer. Polymerizes to form a dynamic ring structure in a strictly GTP-dependent manner. Interacts directly with several other division proteins.</text>
</comment>
<dbReference type="InterPro" id="IPR018316">
    <property type="entry name" value="Tubulin/FtsZ_2-layer-sand-dom"/>
</dbReference>
<accession>A0A3A8PQH6</accession>
<dbReference type="InterPro" id="IPR003008">
    <property type="entry name" value="Tubulin_FtsZ_GTPase"/>
</dbReference>
<dbReference type="Gene3D" id="3.30.1330.20">
    <property type="entry name" value="Tubulin/FtsZ, C-terminal domain"/>
    <property type="match status" value="1"/>
</dbReference>
<feature type="binding site" evidence="4">
    <location>
        <begin position="107"/>
        <end position="109"/>
    </location>
    <ligand>
        <name>GTP</name>
        <dbReference type="ChEBI" id="CHEBI:37565"/>
    </ligand>
</feature>
<dbReference type="SUPFAM" id="SSF55307">
    <property type="entry name" value="Tubulin C-terminal domain-like"/>
    <property type="match status" value="1"/>
</dbReference>
<evidence type="ECO:0000256" key="5">
    <source>
        <dbReference type="NCBIfam" id="TIGR00065"/>
    </source>
</evidence>
<dbReference type="PANTHER" id="PTHR30314:SF3">
    <property type="entry name" value="MITOCHONDRIAL DIVISION PROTEIN FSZA"/>
    <property type="match status" value="1"/>
</dbReference>
<evidence type="ECO:0000256" key="4">
    <source>
        <dbReference type="HAMAP-Rule" id="MF_00909"/>
    </source>
</evidence>
<dbReference type="GO" id="GO:0000917">
    <property type="term" value="P:division septum assembly"/>
    <property type="evidence" value="ECO:0007669"/>
    <property type="project" value="UniProtKB-KW"/>
</dbReference>
<dbReference type="InterPro" id="IPR037103">
    <property type="entry name" value="Tubulin/FtsZ-like_C"/>
</dbReference>
<dbReference type="GO" id="GO:0043093">
    <property type="term" value="P:FtsZ-dependent cytokinesis"/>
    <property type="evidence" value="ECO:0007669"/>
    <property type="project" value="UniProtKB-UniRule"/>
</dbReference>
<dbReference type="PROSITE" id="PS01135">
    <property type="entry name" value="FTSZ_2"/>
    <property type="match status" value="1"/>
</dbReference>
<feature type="domain" description="Tubulin/FtsZ GTPase" evidence="8">
    <location>
        <begin position="12"/>
        <end position="204"/>
    </location>
</feature>
<dbReference type="GO" id="GO:0032153">
    <property type="term" value="C:cell division site"/>
    <property type="evidence" value="ECO:0007669"/>
    <property type="project" value="UniProtKB-UniRule"/>
</dbReference>
<dbReference type="FunFam" id="3.40.50.1440:FF:000001">
    <property type="entry name" value="Cell division protein FtsZ"/>
    <property type="match status" value="1"/>
</dbReference>
<dbReference type="SMART" id="SM00865">
    <property type="entry name" value="Tubulin_C"/>
    <property type="match status" value="1"/>
</dbReference>
<keyword evidence="4 6" id="KW-0132">Cell division</keyword>
<dbReference type="EMBL" id="RAWM01000185">
    <property type="protein sequence ID" value="RKH58696.1"/>
    <property type="molecule type" value="Genomic_DNA"/>
</dbReference>
<keyword evidence="4 6" id="KW-0131">Cell cycle</keyword>
<feature type="binding site" evidence="4">
    <location>
        <position position="186"/>
    </location>
    <ligand>
        <name>GTP</name>
        <dbReference type="ChEBI" id="CHEBI:37565"/>
    </ligand>
</feature>
<feature type="binding site" evidence="4">
    <location>
        <begin position="20"/>
        <end position="24"/>
    </location>
    <ligand>
        <name>GTP</name>
        <dbReference type="ChEBI" id="CHEBI:37565"/>
    </ligand>
</feature>
<dbReference type="CDD" id="cd02201">
    <property type="entry name" value="FtsZ_type1"/>
    <property type="match status" value="1"/>
</dbReference>
<proteinExistence type="inferred from homology"/>
<dbReference type="GO" id="GO:0051258">
    <property type="term" value="P:protein polymerization"/>
    <property type="evidence" value="ECO:0007669"/>
    <property type="project" value="UniProtKB-UniRule"/>
</dbReference>
<dbReference type="NCBIfam" id="TIGR00065">
    <property type="entry name" value="ftsZ"/>
    <property type="match status" value="1"/>
</dbReference>
<dbReference type="SUPFAM" id="SSF52490">
    <property type="entry name" value="Tubulin nucleotide-binding domain-like"/>
    <property type="match status" value="1"/>
</dbReference>
<feature type="compositionally biased region" description="Polar residues" evidence="7">
    <location>
        <begin position="368"/>
        <end position="378"/>
    </location>
</feature>
<dbReference type="OrthoDB" id="9813375at2"/>
<dbReference type="InterPro" id="IPR000158">
    <property type="entry name" value="Cell_div_FtsZ"/>
</dbReference>
<feature type="domain" description="Tubulin/FtsZ 2-layer sandwich" evidence="9">
    <location>
        <begin position="206"/>
        <end position="324"/>
    </location>
</feature>
<dbReference type="AlphaFoldDB" id="A0A3A8PQH6"/>
<evidence type="ECO:0000256" key="3">
    <source>
        <dbReference type="ARBA" id="ARBA00023134"/>
    </source>
</evidence>